<name>V6LDR8_9EUKA</name>
<dbReference type="VEuPathDB" id="GiardiaDB:SS50377_28081"/>
<organism evidence="1">
    <name type="scientific">Spironucleus salmonicida</name>
    <dbReference type="NCBI Taxonomy" id="348837"/>
    <lineage>
        <taxon>Eukaryota</taxon>
        <taxon>Metamonada</taxon>
        <taxon>Diplomonadida</taxon>
        <taxon>Hexamitidae</taxon>
        <taxon>Hexamitinae</taxon>
        <taxon>Spironucleus</taxon>
    </lineage>
</organism>
<dbReference type="EMBL" id="AUWU02000008">
    <property type="protein sequence ID" value="KAH0570106.1"/>
    <property type="molecule type" value="Genomic_DNA"/>
</dbReference>
<reference evidence="2" key="2">
    <citation type="submission" date="2020-12" db="EMBL/GenBank/DDBJ databases">
        <title>New Spironucleus salmonicida genome in near-complete chromosomes.</title>
        <authorList>
            <person name="Xu F."/>
            <person name="Kurt Z."/>
            <person name="Jimenez-Gonzalez A."/>
            <person name="Astvaldsson A."/>
            <person name="Andersson J.O."/>
            <person name="Svard S.G."/>
        </authorList>
    </citation>
    <scope>NUCLEOTIDE SEQUENCE</scope>
    <source>
        <strain evidence="2">ATCC 50377</strain>
    </source>
</reference>
<dbReference type="AlphaFoldDB" id="V6LDR8"/>
<evidence type="ECO:0000313" key="3">
    <source>
        <dbReference type="Proteomes" id="UP000018208"/>
    </source>
</evidence>
<reference evidence="1 2" key="1">
    <citation type="journal article" date="2014" name="PLoS Genet.">
        <title>The Genome of Spironucleus salmonicida Highlights a Fish Pathogen Adapted to Fluctuating Environments.</title>
        <authorList>
            <person name="Xu F."/>
            <person name="Jerlstrom-Hultqvist J."/>
            <person name="Einarsson E."/>
            <person name="Astvaldsson A."/>
            <person name="Svard S.G."/>
            <person name="Andersson J.O."/>
        </authorList>
    </citation>
    <scope>NUCLEOTIDE SEQUENCE</scope>
    <source>
        <strain evidence="2">ATCC 50377</strain>
    </source>
</reference>
<dbReference type="EMBL" id="KI546159">
    <property type="protein sequence ID" value="EST42632.1"/>
    <property type="molecule type" value="Genomic_DNA"/>
</dbReference>
<dbReference type="Proteomes" id="UP000018208">
    <property type="component" value="Unassembled WGS sequence"/>
</dbReference>
<sequence length="207" mass="23500">MTLPTPFQNVAKSFITELLGSLNHQSKLYQFITVKQSKNQVNLQQLYSTKIQLLYDYKQYSHFLQPSPLPPISPLSLTSLSNFSYKKFAKLSKLLAESHLNSVFSFQKVDSQTSQKVQKKLKETCEMQRVVPIFELKNVSDGKVIKGGKEFVLCQCHICYVLYFLDQNGAITKGSKSEQNTVFEFEIREVDGGKQIVENGKLGVFGV</sequence>
<accession>V6LDR8</accession>
<keyword evidence="3" id="KW-1185">Reference proteome</keyword>
<evidence type="ECO:0000313" key="1">
    <source>
        <dbReference type="EMBL" id="EST42632.1"/>
    </source>
</evidence>
<gene>
    <name evidence="1" type="ORF">SS50377_17951</name>
    <name evidence="2" type="ORF">SS50377_28081</name>
</gene>
<protein>
    <submittedName>
        <fullName evidence="1">Uncharacterized protein</fullName>
    </submittedName>
</protein>
<evidence type="ECO:0000313" key="2">
    <source>
        <dbReference type="EMBL" id="KAH0570106.1"/>
    </source>
</evidence>
<proteinExistence type="predicted"/>